<dbReference type="SUPFAM" id="SSF46955">
    <property type="entry name" value="Putative DNA-binding domain"/>
    <property type="match status" value="1"/>
</dbReference>
<evidence type="ECO:0000256" key="2">
    <source>
        <dbReference type="ARBA" id="ARBA00022692"/>
    </source>
</evidence>
<keyword evidence="6 9" id="KW-0472">Membrane</keyword>
<dbReference type="InterPro" id="IPR010432">
    <property type="entry name" value="RDD"/>
</dbReference>
<dbReference type="InterPro" id="IPR047057">
    <property type="entry name" value="MerR_fam"/>
</dbReference>
<proteinExistence type="predicted"/>
<reference evidence="11" key="1">
    <citation type="submission" date="2020-10" db="EMBL/GenBank/DDBJ databases">
        <authorList>
            <person name="Gilroy R."/>
        </authorList>
    </citation>
    <scope>NUCLEOTIDE SEQUENCE</scope>
    <source>
        <strain evidence="11">CHK191-8634</strain>
    </source>
</reference>
<dbReference type="GO" id="GO:0016020">
    <property type="term" value="C:membrane"/>
    <property type="evidence" value="ECO:0007669"/>
    <property type="project" value="UniProtKB-SubCell"/>
</dbReference>
<comment type="subcellular location">
    <subcellularLocation>
        <location evidence="1">Membrane</location>
        <topology evidence="1">Multi-pass membrane protein</topology>
    </subcellularLocation>
</comment>
<dbReference type="Proteomes" id="UP000824073">
    <property type="component" value="Unassembled WGS sequence"/>
</dbReference>
<dbReference type="PROSITE" id="PS50937">
    <property type="entry name" value="HTH_MERR_2"/>
    <property type="match status" value="1"/>
</dbReference>
<organism evidence="11 12">
    <name type="scientific">Candidatus Ventrousia excrementavium</name>
    <dbReference type="NCBI Taxonomy" id="2840961"/>
    <lineage>
        <taxon>Bacteria</taxon>
        <taxon>Bacillati</taxon>
        <taxon>Bacillota</taxon>
        <taxon>Clostridia</taxon>
        <taxon>Eubacteriales</taxon>
        <taxon>Clostridiaceae</taxon>
        <taxon>Clostridiaceae incertae sedis</taxon>
        <taxon>Candidatus Ventrousia</taxon>
    </lineage>
</organism>
<accession>A0A9D1IVM4</accession>
<evidence type="ECO:0000256" key="4">
    <source>
        <dbReference type="ARBA" id="ARBA00023015"/>
    </source>
</evidence>
<dbReference type="Pfam" id="PF13411">
    <property type="entry name" value="MerR_1"/>
    <property type="match status" value="1"/>
</dbReference>
<keyword evidence="5" id="KW-0238">DNA-binding</keyword>
<keyword evidence="3 9" id="KW-1133">Transmembrane helix</keyword>
<gene>
    <name evidence="11" type="ORF">IAB67_01565</name>
</gene>
<protein>
    <submittedName>
        <fullName evidence="11">MerR family transcriptional regulator</fullName>
    </submittedName>
</protein>
<name>A0A9D1IVM4_9CLOT</name>
<dbReference type="GO" id="GO:0003677">
    <property type="term" value="F:DNA binding"/>
    <property type="evidence" value="ECO:0007669"/>
    <property type="project" value="UniProtKB-KW"/>
</dbReference>
<evidence type="ECO:0000313" key="12">
    <source>
        <dbReference type="Proteomes" id="UP000824073"/>
    </source>
</evidence>
<evidence type="ECO:0000256" key="9">
    <source>
        <dbReference type="SAM" id="Phobius"/>
    </source>
</evidence>
<dbReference type="CDD" id="cd00592">
    <property type="entry name" value="HTH_MerR-like"/>
    <property type="match status" value="1"/>
</dbReference>
<dbReference type="Gene3D" id="1.10.1660.10">
    <property type="match status" value="1"/>
</dbReference>
<evidence type="ECO:0000256" key="7">
    <source>
        <dbReference type="ARBA" id="ARBA00023163"/>
    </source>
</evidence>
<keyword evidence="7" id="KW-0804">Transcription</keyword>
<feature type="domain" description="HTH merR-type" evidence="10">
    <location>
        <begin position="1"/>
        <end position="68"/>
    </location>
</feature>
<keyword evidence="2 9" id="KW-0812">Transmembrane</keyword>
<sequence>MTIREVETHSGLTRANIRFYESEGLLNPQRLPNGYRDYSDEDLAALKKNRLLRQLNVPIDDIRALQSGEQALSDALQRCLHELEHAQNELQKASAVCRAMMSDGATYQTLDADRYLAGAVETPRPASSRGLRFDVPHACPHPWRRFLARWLDLVLYGLLWSTVNTLVFRVNPALRSTAGMLLDSFVTMLIMLFAEPLFLHFLGYTPGKFLFGLRVTDHGRRLSYFDALCRTGSVIASGEGLFIPIYQWVRNYKCYKKCKAGEILPWEEDYEYELTDTAWWRIPAFAAACAVWVGIAFCIVLAGDLPQNRGALTAAGFAENYNDYAAYLGARPVLSLNADGTWSERNDTGVIHVGALDSAPAVTFTETDGVLSGVQLEFTHTGQPFLTAVSYQDDLLLAALSFVCAQPDVGFFEQVPRQLAERLTGLSPFSSWCFEMAGVELCCTAEVSGYLEPVESVPSVLAPDPDEEQTGQSFHLIFTMTKIN</sequence>
<evidence type="ECO:0000256" key="1">
    <source>
        <dbReference type="ARBA" id="ARBA00004141"/>
    </source>
</evidence>
<reference evidence="11" key="2">
    <citation type="journal article" date="2021" name="PeerJ">
        <title>Extensive microbial diversity within the chicken gut microbiome revealed by metagenomics and culture.</title>
        <authorList>
            <person name="Gilroy R."/>
            <person name="Ravi A."/>
            <person name="Getino M."/>
            <person name="Pursley I."/>
            <person name="Horton D.L."/>
            <person name="Alikhan N.F."/>
            <person name="Baker D."/>
            <person name="Gharbi K."/>
            <person name="Hall N."/>
            <person name="Watson M."/>
            <person name="Adriaenssens E.M."/>
            <person name="Foster-Nyarko E."/>
            <person name="Jarju S."/>
            <person name="Secka A."/>
            <person name="Antonio M."/>
            <person name="Oren A."/>
            <person name="Chaudhuri R.R."/>
            <person name="La Ragione R."/>
            <person name="Hildebrand F."/>
            <person name="Pallen M.J."/>
        </authorList>
    </citation>
    <scope>NUCLEOTIDE SEQUENCE</scope>
    <source>
        <strain evidence="11">CHK191-8634</strain>
    </source>
</reference>
<evidence type="ECO:0000256" key="3">
    <source>
        <dbReference type="ARBA" id="ARBA00022989"/>
    </source>
</evidence>
<dbReference type="InterPro" id="IPR000551">
    <property type="entry name" value="MerR-type_HTH_dom"/>
</dbReference>
<evidence type="ECO:0000256" key="6">
    <source>
        <dbReference type="ARBA" id="ARBA00023136"/>
    </source>
</evidence>
<keyword evidence="8" id="KW-0175">Coiled coil</keyword>
<feature type="transmembrane region" description="Helical" evidence="9">
    <location>
        <begin position="180"/>
        <end position="202"/>
    </location>
</feature>
<dbReference type="AlphaFoldDB" id="A0A9D1IVM4"/>
<keyword evidence="4" id="KW-0805">Transcription regulation</keyword>
<dbReference type="GO" id="GO:0003700">
    <property type="term" value="F:DNA-binding transcription factor activity"/>
    <property type="evidence" value="ECO:0007669"/>
    <property type="project" value="InterPro"/>
</dbReference>
<feature type="transmembrane region" description="Helical" evidence="9">
    <location>
        <begin position="147"/>
        <end position="168"/>
    </location>
</feature>
<feature type="transmembrane region" description="Helical" evidence="9">
    <location>
        <begin position="278"/>
        <end position="302"/>
    </location>
</feature>
<dbReference type="EMBL" id="DVMR01000015">
    <property type="protein sequence ID" value="HIU42967.1"/>
    <property type="molecule type" value="Genomic_DNA"/>
</dbReference>
<feature type="coiled-coil region" evidence="8">
    <location>
        <begin position="69"/>
        <end position="103"/>
    </location>
</feature>
<comment type="caution">
    <text evidence="11">The sequence shown here is derived from an EMBL/GenBank/DDBJ whole genome shotgun (WGS) entry which is preliminary data.</text>
</comment>
<dbReference type="SMART" id="SM00422">
    <property type="entry name" value="HTH_MERR"/>
    <property type="match status" value="1"/>
</dbReference>
<evidence type="ECO:0000313" key="11">
    <source>
        <dbReference type="EMBL" id="HIU42967.1"/>
    </source>
</evidence>
<dbReference type="PANTHER" id="PTHR30204">
    <property type="entry name" value="REDOX-CYCLING DRUG-SENSING TRANSCRIPTIONAL ACTIVATOR SOXR"/>
    <property type="match status" value="1"/>
</dbReference>
<evidence type="ECO:0000259" key="10">
    <source>
        <dbReference type="PROSITE" id="PS50937"/>
    </source>
</evidence>
<evidence type="ECO:0000256" key="8">
    <source>
        <dbReference type="SAM" id="Coils"/>
    </source>
</evidence>
<dbReference type="Pfam" id="PF06271">
    <property type="entry name" value="RDD"/>
    <property type="match status" value="1"/>
</dbReference>
<evidence type="ECO:0000256" key="5">
    <source>
        <dbReference type="ARBA" id="ARBA00023125"/>
    </source>
</evidence>
<dbReference type="PANTHER" id="PTHR30204:SF94">
    <property type="entry name" value="HEAVY METAL-DEPENDENT TRANSCRIPTIONAL REGULATOR HI_0293-RELATED"/>
    <property type="match status" value="1"/>
</dbReference>
<dbReference type="InterPro" id="IPR009061">
    <property type="entry name" value="DNA-bd_dom_put_sf"/>
</dbReference>